<dbReference type="GO" id="GO:0022857">
    <property type="term" value="F:transmembrane transporter activity"/>
    <property type="evidence" value="ECO:0007669"/>
    <property type="project" value="InterPro"/>
</dbReference>
<evidence type="ECO:0000256" key="7">
    <source>
        <dbReference type="ARBA" id="ARBA00023136"/>
    </source>
</evidence>
<reference evidence="11 12" key="1">
    <citation type="submission" date="2023-11" db="EMBL/GenBank/DDBJ databases">
        <authorList>
            <person name="Okamura Y."/>
        </authorList>
    </citation>
    <scope>NUCLEOTIDE SEQUENCE [LARGE SCALE GENOMIC DNA]</scope>
</reference>
<dbReference type="InterPro" id="IPR003663">
    <property type="entry name" value="Sugar/inositol_transpt"/>
</dbReference>
<feature type="transmembrane region" description="Helical" evidence="9">
    <location>
        <begin position="58"/>
        <end position="80"/>
    </location>
</feature>
<keyword evidence="4" id="KW-0762">Sugar transport</keyword>
<feature type="transmembrane region" description="Helical" evidence="9">
    <location>
        <begin position="357"/>
        <end position="382"/>
    </location>
</feature>
<feature type="transmembrane region" description="Helical" evidence="9">
    <location>
        <begin position="142"/>
        <end position="164"/>
    </location>
</feature>
<protein>
    <recommendedName>
        <fullName evidence="10">Major facilitator superfamily (MFS) profile domain-containing protein</fullName>
    </recommendedName>
</protein>
<keyword evidence="5 9" id="KW-0812">Transmembrane</keyword>
<feature type="transmembrane region" description="Helical" evidence="9">
    <location>
        <begin position="426"/>
        <end position="444"/>
    </location>
</feature>
<feature type="transmembrane region" description="Helical" evidence="9">
    <location>
        <begin position="111"/>
        <end position="130"/>
    </location>
</feature>
<organism evidence="11 12">
    <name type="scientific">Leptosia nina</name>
    <dbReference type="NCBI Taxonomy" id="320188"/>
    <lineage>
        <taxon>Eukaryota</taxon>
        <taxon>Metazoa</taxon>
        <taxon>Ecdysozoa</taxon>
        <taxon>Arthropoda</taxon>
        <taxon>Hexapoda</taxon>
        <taxon>Insecta</taxon>
        <taxon>Pterygota</taxon>
        <taxon>Neoptera</taxon>
        <taxon>Endopterygota</taxon>
        <taxon>Lepidoptera</taxon>
        <taxon>Glossata</taxon>
        <taxon>Ditrysia</taxon>
        <taxon>Papilionoidea</taxon>
        <taxon>Pieridae</taxon>
        <taxon>Pierinae</taxon>
        <taxon>Leptosia</taxon>
    </lineage>
</organism>
<accession>A0AAV1JF51</accession>
<dbReference type="AlphaFoldDB" id="A0AAV1JF51"/>
<feature type="transmembrane region" description="Helical" evidence="9">
    <location>
        <begin position="260"/>
        <end position="280"/>
    </location>
</feature>
<feature type="transmembrane region" description="Helical" evidence="9">
    <location>
        <begin position="325"/>
        <end position="351"/>
    </location>
</feature>
<evidence type="ECO:0000256" key="8">
    <source>
        <dbReference type="ARBA" id="ARBA00023180"/>
    </source>
</evidence>
<dbReference type="Pfam" id="PF00083">
    <property type="entry name" value="Sugar_tr"/>
    <property type="match status" value="1"/>
</dbReference>
<evidence type="ECO:0000256" key="5">
    <source>
        <dbReference type="ARBA" id="ARBA00022692"/>
    </source>
</evidence>
<dbReference type="PANTHER" id="PTHR48021">
    <property type="match status" value="1"/>
</dbReference>
<feature type="domain" description="Major facilitator superfamily (MFS) profile" evidence="10">
    <location>
        <begin position="17"/>
        <end position="448"/>
    </location>
</feature>
<feature type="transmembrane region" description="Helical" evidence="9">
    <location>
        <begin position="300"/>
        <end position="318"/>
    </location>
</feature>
<dbReference type="InterPro" id="IPR050549">
    <property type="entry name" value="MFS_Trehalose_Transporter"/>
</dbReference>
<name>A0AAV1JF51_9NEOP</name>
<proteinExistence type="predicted"/>
<keyword evidence="7 9" id="KW-0472">Membrane</keyword>
<dbReference type="PRINTS" id="PR00171">
    <property type="entry name" value="SUGRTRNSPORT"/>
</dbReference>
<evidence type="ECO:0000256" key="9">
    <source>
        <dbReference type="SAM" id="Phobius"/>
    </source>
</evidence>
<evidence type="ECO:0000313" key="12">
    <source>
        <dbReference type="Proteomes" id="UP001497472"/>
    </source>
</evidence>
<keyword evidence="8" id="KW-0325">Glycoprotein</keyword>
<feature type="transmembrane region" description="Helical" evidence="9">
    <location>
        <begin position="12"/>
        <end position="30"/>
    </location>
</feature>
<keyword evidence="12" id="KW-1185">Reference proteome</keyword>
<gene>
    <name evidence="11" type="ORF">LNINA_LOCUS6622</name>
</gene>
<dbReference type="InterPro" id="IPR020846">
    <property type="entry name" value="MFS_dom"/>
</dbReference>
<evidence type="ECO:0000256" key="4">
    <source>
        <dbReference type="ARBA" id="ARBA00022597"/>
    </source>
</evidence>
<dbReference type="Gene3D" id="1.20.1250.20">
    <property type="entry name" value="MFS general substrate transporter like domains"/>
    <property type="match status" value="1"/>
</dbReference>
<keyword evidence="2" id="KW-0813">Transport</keyword>
<comment type="caution">
    <text evidence="11">The sequence shown here is derived from an EMBL/GenBank/DDBJ whole genome shotgun (WGS) entry which is preliminary data.</text>
</comment>
<dbReference type="PANTHER" id="PTHR48021:SF33">
    <property type="entry name" value="AT22075P-RELATED"/>
    <property type="match status" value="1"/>
</dbReference>
<dbReference type="SUPFAM" id="SSF103473">
    <property type="entry name" value="MFS general substrate transporter"/>
    <property type="match status" value="1"/>
</dbReference>
<dbReference type="EMBL" id="CAVLEF010000009">
    <property type="protein sequence ID" value="CAK1547126.1"/>
    <property type="molecule type" value="Genomic_DNA"/>
</dbReference>
<dbReference type="GO" id="GO:0005886">
    <property type="term" value="C:plasma membrane"/>
    <property type="evidence" value="ECO:0007669"/>
    <property type="project" value="UniProtKB-SubCell"/>
</dbReference>
<keyword evidence="6 9" id="KW-1133">Transmembrane helix</keyword>
<evidence type="ECO:0000256" key="2">
    <source>
        <dbReference type="ARBA" id="ARBA00022448"/>
    </source>
</evidence>
<dbReference type="Proteomes" id="UP001497472">
    <property type="component" value="Unassembled WGS sequence"/>
</dbReference>
<keyword evidence="3" id="KW-1003">Cell membrane</keyword>
<evidence type="ECO:0000256" key="3">
    <source>
        <dbReference type="ARBA" id="ARBA00022475"/>
    </source>
</evidence>
<evidence type="ECO:0000256" key="1">
    <source>
        <dbReference type="ARBA" id="ARBA00004651"/>
    </source>
</evidence>
<dbReference type="FunFam" id="1.20.1250.20:FF:000218">
    <property type="entry name" value="facilitated trehalose transporter Tret1"/>
    <property type="match status" value="1"/>
</dbReference>
<evidence type="ECO:0000259" key="10">
    <source>
        <dbReference type="PROSITE" id="PS50850"/>
    </source>
</evidence>
<feature type="transmembrane region" description="Helical" evidence="9">
    <location>
        <begin position="394"/>
        <end position="414"/>
    </location>
</feature>
<evidence type="ECO:0000256" key="6">
    <source>
        <dbReference type="ARBA" id="ARBA00022989"/>
    </source>
</evidence>
<dbReference type="InterPro" id="IPR005828">
    <property type="entry name" value="MFS_sugar_transport-like"/>
</dbReference>
<dbReference type="PROSITE" id="PS50850">
    <property type="entry name" value="MFS"/>
    <property type="match status" value="1"/>
</dbReference>
<sequence>MQSQREQRGHTYMQWIVASIANLCTLAYGMDVGWISPMTKILQSDASPLGFPVSDETMSWVASVLCIAGTLGVVIFSYLADKIGRKWTIAALLIPQTLSLSLRLFSPTIEALIIGRILAGISGGGSFIVIPMYVKEISQESLTGILVSLQILYQNIGILIIYIIGIYLDYYSTLWIISAVPVITLVLLLKSPESPAFLVKQEKIDEAYKVVAWLRGLECNDKRVENEIESMQRLDAEFRSMPNLNLSTILKDNAWRKGTIVAVIFFTIQSFNGGLSIVTFGASILESTGVEFNINSEYQALGFPTIMIISSLLLTTVVEKYGRKVLLMGSFAVSAIALLSLAIASLSASYGGSIPNWLPIVCLMLSVAMFYGVIGPVAYVVTTEMFTFQIRGKLMGIVCSYLWIAFFIPLVIYAPISTAFGQCANFFIFGIVNVIGVVFTLLFIPETKGRTDEEIRVALVGRRKDDGSV</sequence>
<dbReference type="InterPro" id="IPR036259">
    <property type="entry name" value="MFS_trans_sf"/>
</dbReference>
<evidence type="ECO:0000313" key="11">
    <source>
        <dbReference type="EMBL" id="CAK1547126.1"/>
    </source>
</evidence>
<comment type="subcellular location">
    <subcellularLocation>
        <location evidence="1">Cell membrane</location>
        <topology evidence="1">Multi-pass membrane protein</topology>
    </subcellularLocation>
</comment>